<proteinExistence type="predicted"/>
<dbReference type="RefSeq" id="XP_069307560.1">
    <property type="nucleotide sequence ID" value="XM_069451730.1"/>
</dbReference>
<dbReference type="CDD" id="cd03443">
    <property type="entry name" value="PaaI_thioesterase"/>
    <property type="match status" value="1"/>
</dbReference>
<dbReference type="GeneID" id="96085838"/>
<evidence type="ECO:0000313" key="3">
    <source>
        <dbReference type="Proteomes" id="UP001578633"/>
    </source>
</evidence>
<dbReference type="SUPFAM" id="SSF54637">
    <property type="entry name" value="Thioesterase/thiol ester dehydrase-isomerase"/>
    <property type="match status" value="1"/>
</dbReference>
<keyword evidence="3" id="KW-1185">Reference proteome</keyword>
<sequence length="142" mass="15453">MSDPTRKYPAKSAESGGDDDDVLSPFQQVQNWFDGINSSDYDGHDASIARLLKLESVTFAPTSNNANNSRNVMSFTVSRQLCNMGGSLHGGAVALIFDITTSMAITPCMREGFWDRGHVSRNCKCNLVNTIGLSTTCLTRPK</sequence>
<gene>
    <name evidence="2" type="ORF">ACET3X_005516</name>
</gene>
<protein>
    <recommendedName>
        <fullName evidence="4">Thioesterase domain-containing protein</fullName>
    </recommendedName>
</protein>
<name>A0ABR3UKH8_9PLEO</name>
<organism evidence="2 3">
    <name type="scientific">Alternaria dauci</name>
    <dbReference type="NCBI Taxonomy" id="48095"/>
    <lineage>
        <taxon>Eukaryota</taxon>
        <taxon>Fungi</taxon>
        <taxon>Dikarya</taxon>
        <taxon>Ascomycota</taxon>
        <taxon>Pezizomycotina</taxon>
        <taxon>Dothideomycetes</taxon>
        <taxon>Pleosporomycetidae</taxon>
        <taxon>Pleosporales</taxon>
        <taxon>Pleosporineae</taxon>
        <taxon>Pleosporaceae</taxon>
        <taxon>Alternaria</taxon>
        <taxon>Alternaria sect. Porri</taxon>
    </lineage>
</organism>
<reference evidence="2 3" key="1">
    <citation type="submission" date="2024-09" db="EMBL/GenBank/DDBJ databases">
        <title>T2T genomes of carrot and Alternaria dauci and their utility for understanding host-pathogen interaction during carrot leaf blight disease.</title>
        <authorList>
            <person name="Liu W."/>
            <person name="Xu S."/>
            <person name="Ou C."/>
            <person name="Liu X."/>
            <person name="Zhuang F."/>
            <person name="Deng X.W."/>
        </authorList>
    </citation>
    <scope>NUCLEOTIDE SEQUENCE [LARGE SCALE GENOMIC DNA]</scope>
    <source>
        <strain evidence="2 3">A2016</strain>
    </source>
</reference>
<accession>A0ABR3UKH8</accession>
<dbReference type="InterPro" id="IPR029069">
    <property type="entry name" value="HotDog_dom_sf"/>
</dbReference>
<feature type="region of interest" description="Disordered" evidence="1">
    <location>
        <begin position="1"/>
        <end position="23"/>
    </location>
</feature>
<evidence type="ECO:0008006" key="4">
    <source>
        <dbReference type="Google" id="ProtNLM"/>
    </source>
</evidence>
<evidence type="ECO:0000256" key="1">
    <source>
        <dbReference type="SAM" id="MobiDB-lite"/>
    </source>
</evidence>
<comment type="caution">
    <text evidence="2">The sequence shown here is derived from an EMBL/GenBank/DDBJ whole genome shotgun (WGS) entry which is preliminary data.</text>
</comment>
<dbReference type="Gene3D" id="3.10.129.10">
    <property type="entry name" value="Hotdog Thioesterase"/>
    <property type="match status" value="1"/>
</dbReference>
<dbReference type="EMBL" id="JBHGVX010000004">
    <property type="protein sequence ID" value="KAL1796976.1"/>
    <property type="molecule type" value="Genomic_DNA"/>
</dbReference>
<evidence type="ECO:0000313" key="2">
    <source>
        <dbReference type="EMBL" id="KAL1796976.1"/>
    </source>
</evidence>
<dbReference type="Proteomes" id="UP001578633">
    <property type="component" value="Chromosome 4"/>
</dbReference>